<evidence type="ECO:0000313" key="1">
    <source>
        <dbReference type="EMBL" id="PSN59580.1"/>
    </source>
</evidence>
<protein>
    <submittedName>
        <fullName evidence="1">Uncharacterized protein</fullName>
    </submittedName>
</protein>
<evidence type="ECO:0000313" key="2">
    <source>
        <dbReference type="Proteomes" id="UP000240883"/>
    </source>
</evidence>
<proteinExistence type="predicted"/>
<gene>
    <name evidence="1" type="ORF">BS50DRAFT_508070</name>
</gene>
<organism evidence="1 2">
    <name type="scientific">Corynespora cassiicola Philippines</name>
    <dbReference type="NCBI Taxonomy" id="1448308"/>
    <lineage>
        <taxon>Eukaryota</taxon>
        <taxon>Fungi</taxon>
        <taxon>Dikarya</taxon>
        <taxon>Ascomycota</taxon>
        <taxon>Pezizomycotina</taxon>
        <taxon>Dothideomycetes</taxon>
        <taxon>Pleosporomycetidae</taxon>
        <taxon>Pleosporales</taxon>
        <taxon>Corynesporascaceae</taxon>
        <taxon>Corynespora</taxon>
    </lineage>
</organism>
<accession>A0A2T2N2D2</accession>
<name>A0A2T2N2D2_CORCC</name>
<sequence>MCRYTCLWYCCNHSHFIDSQELLFCVFTRCMRHGHSRKRKFTCRGFSRFYCPDCSEGLCLGLNLDEL</sequence>
<dbReference type="AlphaFoldDB" id="A0A2T2N2D2"/>
<keyword evidence="2" id="KW-1185">Reference proteome</keyword>
<dbReference type="EMBL" id="KZ678154">
    <property type="protein sequence ID" value="PSN59580.1"/>
    <property type="molecule type" value="Genomic_DNA"/>
</dbReference>
<dbReference type="Proteomes" id="UP000240883">
    <property type="component" value="Unassembled WGS sequence"/>
</dbReference>
<reference evidence="1 2" key="1">
    <citation type="journal article" date="2018" name="Front. Microbiol.">
        <title>Genome-Wide Analysis of Corynespora cassiicola Leaf Fall Disease Putative Effectors.</title>
        <authorList>
            <person name="Lopez D."/>
            <person name="Ribeiro S."/>
            <person name="Label P."/>
            <person name="Fumanal B."/>
            <person name="Venisse J.S."/>
            <person name="Kohler A."/>
            <person name="de Oliveira R.R."/>
            <person name="Labutti K."/>
            <person name="Lipzen A."/>
            <person name="Lail K."/>
            <person name="Bauer D."/>
            <person name="Ohm R.A."/>
            <person name="Barry K.W."/>
            <person name="Spatafora J."/>
            <person name="Grigoriev I.V."/>
            <person name="Martin F.M."/>
            <person name="Pujade-Renaud V."/>
        </authorList>
    </citation>
    <scope>NUCLEOTIDE SEQUENCE [LARGE SCALE GENOMIC DNA]</scope>
    <source>
        <strain evidence="1 2">Philippines</strain>
    </source>
</reference>